<accession>A0A0F2M9R1</accession>
<dbReference type="AlphaFoldDB" id="A0A0F2M9R1"/>
<comment type="caution">
    <text evidence="2">The sequence shown here is derived from an EMBL/GenBank/DDBJ whole genome shotgun (WGS) entry which is preliminary data.</text>
</comment>
<name>A0A0F2M9R1_SPOSC</name>
<sequence>MRKAQRRQGAKRGRARADQGVARVGSSTRRTDDRGVDNDAQDYVDLGWEREEARKEAGSRRYGDMQQGKRARGQEVKRGQGRCGGPDNGKSGTTGTNKESAIDAPLQNIASHLYVVSIS</sequence>
<evidence type="ECO:0000313" key="3">
    <source>
        <dbReference type="Proteomes" id="UP000033710"/>
    </source>
</evidence>
<organism evidence="2 3">
    <name type="scientific">Sporothrix schenckii 1099-18</name>
    <dbReference type="NCBI Taxonomy" id="1397361"/>
    <lineage>
        <taxon>Eukaryota</taxon>
        <taxon>Fungi</taxon>
        <taxon>Dikarya</taxon>
        <taxon>Ascomycota</taxon>
        <taxon>Pezizomycotina</taxon>
        <taxon>Sordariomycetes</taxon>
        <taxon>Sordariomycetidae</taxon>
        <taxon>Ophiostomatales</taxon>
        <taxon>Ophiostomataceae</taxon>
        <taxon>Sporothrix</taxon>
    </lineage>
</organism>
<proteinExistence type="predicted"/>
<dbReference type="KEGG" id="ssck:SPSK_10005"/>
<dbReference type="RefSeq" id="XP_016588221.1">
    <property type="nucleotide sequence ID" value="XM_016736568.1"/>
</dbReference>
<feature type="compositionally biased region" description="Basic residues" evidence="1">
    <location>
        <begin position="1"/>
        <end position="14"/>
    </location>
</feature>
<dbReference type="GeneID" id="27671845"/>
<evidence type="ECO:0000313" key="2">
    <source>
        <dbReference type="EMBL" id="KJR85545.1"/>
    </source>
</evidence>
<dbReference type="EMBL" id="AXCR01000007">
    <property type="protein sequence ID" value="KJR85545.1"/>
    <property type="molecule type" value="Genomic_DNA"/>
</dbReference>
<reference evidence="2 3" key="1">
    <citation type="journal article" date="2014" name="BMC Genomics">
        <title>Comparative genomics of the major fungal agents of human and animal Sporotrichosis: Sporothrix schenckii and Sporothrix brasiliensis.</title>
        <authorList>
            <person name="Teixeira M.M."/>
            <person name="de Almeida L.G."/>
            <person name="Kubitschek-Barreira P."/>
            <person name="Alves F.L."/>
            <person name="Kioshima E.S."/>
            <person name="Abadio A.K."/>
            <person name="Fernandes L."/>
            <person name="Derengowski L.S."/>
            <person name="Ferreira K.S."/>
            <person name="Souza R.C."/>
            <person name="Ruiz J.C."/>
            <person name="de Andrade N.C."/>
            <person name="Paes H.C."/>
            <person name="Nicola A.M."/>
            <person name="Albuquerque P."/>
            <person name="Gerber A.L."/>
            <person name="Martins V.P."/>
            <person name="Peconick L.D."/>
            <person name="Neto A.V."/>
            <person name="Chaucanez C.B."/>
            <person name="Silva P.A."/>
            <person name="Cunha O.L."/>
            <person name="de Oliveira F.F."/>
            <person name="dos Santos T.C."/>
            <person name="Barros A.L."/>
            <person name="Soares M.A."/>
            <person name="de Oliveira L.M."/>
            <person name="Marini M.M."/>
            <person name="Villalobos-Duno H."/>
            <person name="Cunha M.M."/>
            <person name="de Hoog S."/>
            <person name="da Silveira J.F."/>
            <person name="Henrissat B."/>
            <person name="Nino-Vega G.A."/>
            <person name="Cisalpino P.S."/>
            <person name="Mora-Montes H.M."/>
            <person name="Almeida S.R."/>
            <person name="Stajich J.E."/>
            <person name="Lopes-Bezerra L.M."/>
            <person name="Vasconcelos A.T."/>
            <person name="Felipe M.S."/>
        </authorList>
    </citation>
    <scope>NUCLEOTIDE SEQUENCE [LARGE SCALE GENOMIC DNA]</scope>
    <source>
        <strain evidence="2 3">1099-18</strain>
    </source>
</reference>
<dbReference type="VEuPathDB" id="FungiDB:SPSK_10005"/>
<dbReference type="Proteomes" id="UP000033710">
    <property type="component" value="Unassembled WGS sequence"/>
</dbReference>
<gene>
    <name evidence="2" type="ORF">SPSK_10005</name>
</gene>
<feature type="compositionally biased region" description="Basic and acidic residues" evidence="1">
    <location>
        <begin position="47"/>
        <end position="63"/>
    </location>
</feature>
<feature type="region of interest" description="Disordered" evidence="1">
    <location>
        <begin position="1"/>
        <end position="103"/>
    </location>
</feature>
<evidence type="ECO:0000256" key="1">
    <source>
        <dbReference type="SAM" id="MobiDB-lite"/>
    </source>
</evidence>
<protein>
    <submittedName>
        <fullName evidence="2">Uncharacterized protein</fullName>
    </submittedName>
</protein>
<reference evidence="2 3" key="2">
    <citation type="journal article" date="2015" name="Eukaryot. Cell">
        <title>Asexual propagation of a virulent clone complex in a human and feline outbreak of sporotrichosis.</title>
        <authorList>
            <person name="Teixeira Mde M."/>
            <person name="Rodrigues A.M."/>
            <person name="Tsui C.K."/>
            <person name="de Almeida L.G."/>
            <person name="Van Diepeningen A.D."/>
            <person name="van den Ende B.G."/>
            <person name="Fernandes G.F."/>
            <person name="Kano R."/>
            <person name="Hamelin R.C."/>
            <person name="Lopes-Bezerra L.M."/>
            <person name="Vasconcelos A.T."/>
            <person name="de Hoog S."/>
            <person name="de Camargo Z.P."/>
            <person name="Felipe M.S."/>
        </authorList>
    </citation>
    <scope>NUCLEOTIDE SEQUENCE [LARGE SCALE GENOMIC DNA]</scope>
    <source>
        <strain evidence="2 3">1099-18</strain>
    </source>
</reference>
<feature type="compositionally biased region" description="Polar residues" evidence="1">
    <location>
        <begin position="90"/>
        <end position="99"/>
    </location>
</feature>